<dbReference type="PANTHER" id="PTHR11941:SF75">
    <property type="entry name" value="ENOYL-COA HYDRATASE_ISOMERASE FAMILY PROTEIN"/>
    <property type="match status" value="1"/>
</dbReference>
<name>A0A931GE92_9BACT</name>
<sequence length="240" mass="27337">MPVVTWKKDNRTAVLTMCNGPNRMNRIFSQELNACLDQIEEDADVRAVVLTSTDEKNFSQGIDVEWIGKKIQDKDHDTVKAFMYDMNRIFKRLLLFPVPVIAAINGHAFGNGAIVSCACDFRFMKKDRGFFCFPEVDVGIPFLPGMIAFVRKAVPEPLFNRMLLSGQRMTAQELEANNVIVKACDDQDHLMTEALAFAAAFDKKRGIFRELKQRMHKDLIQVLDEQDPVYIEPINLFVAD</sequence>
<reference evidence="1" key="1">
    <citation type="submission" date="2020-07" db="EMBL/GenBank/DDBJ databases">
        <title>Severe corrosion of carbon steel in oil field produced water can be linked to methanogenic archaea containing a special type of NiFe hydrogenase.</title>
        <authorList>
            <person name="Lahme S."/>
            <person name="Mand J."/>
            <person name="Longwell J."/>
            <person name="Smith R."/>
            <person name="Enning D."/>
        </authorList>
    </citation>
    <scope>NUCLEOTIDE SEQUENCE</scope>
    <source>
        <strain evidence="1">MIC098Bin6</strain>
    </source>
</reference>
<dbReference type="GO" id="GO:0006635">
    <property type="term" value="P:fatty acid beta-oxidation"/>
    <property type="evidence" value="ECO:0007669"/>
    <property type="project" value="TreeGrafter"/>
</dbReference>
<dbReference type="AlphaFoldDB" id="A0A931GE92"/>
<dbReference type="CDD" id="cd06558">
    <property type="entry name" value="crotonase-like"/>
    <property type="match status" value="1"/>
</dbReference>
<accession>A0A931GE92</accession>
<dbReference type="PANTHER" id="PTHR11941">
    <property type="entry name" value="ENOYL-COA HYDRATASE-RELATED"/>
    <property type="match status" value="1"/>
</dbReference>
<comment type="caution">
    <text evidence="1">The sequence shown here is derived from an EMBL/GenBank/DDBJ whole genome shotgun (WGS) entry which is preliminary data.</text>
</comment>
<dbReference type="InterPro" id="IPR029045">
    <property type="entry name" value="ClpP/crotonase-like_dom_sf"/>
</dbReference>
<proteinExistence type="predicted"/>
<dbReference type="SUPFAM" id="SSF52096">
    <property type="entry name" value="ClpP/crotonase"/>
    <property type="match status" value="1"/>
</dbReference>
<gene>
    <name evidence="1" type="ORF">H0S81_08000</name>
</gene>
<dbReference type="Gene3D" id="3.90.226.10">
    <property type="entry name" value="2-enoyl-CoA Hydratase, Chain A, domain 1"/>
    <property type="match status" value="1"/>
</dbReference>
<dbReference type="GO" id="GO:0004165">
    <property type="term" value="F:delta(3)-delta(2)-enoyl-CoA isomerase activity"/>
    <property type="evidence" value="ECO:0007669"/>
    <property type="project" value="TreeGrafter"/>
</dbReference>
<evidence type="ECO:0000313" key="2">
    <source>
        <dbReference type="Proteomes" id="UP000706172"/>
    </source>
</evidence>
<dbReference type="InterPro" id="IPR001753">
    <property type="entry name" value="Enoyl-CoA_hydra/iso"/>
</dbReference>
<protein>
    <submittedName>
        <fullName evidence="1">Enoyl-CoA hydratase/isomerase family protein</fullName>
    </submittedName>
</protein>
<dbReference type="EMBL" id="JACCQK010000470">
    <property type="protein sequence ID" value="MBG0779852.1"/>
    <property type="molecule type" value="Genomic_DNA"/>
</dbReference>
<dbReference type="Proteomes" id="UP000706172">
    <property type="component" value="Unassembled WGS sequence"/>
</dbReference>
<dbReference type="Pfam" id="PF00378">
    <property type="entry name" value="ECH_1"/>
    <property type="match status" value="1"/>
</dbReference>
<evidence type="ECO:0000313" key="1">
    <source>
        <dbReference type="EMBL" id="MBG0779852.1"/>
    </source>
</evidence>
<organism evidence="1 2">
    <name type="scientific">Desulfotignum balticum</name>
    <dbReference type="NCBI Taxonomy" id="115781"/>
    <lineage>
        <taxon>Bacteria</taxon>
        <taxon>Pseudomonadati</taxon>
        <taxon>Thermodesulfobacteriota</taxon>
        <taxon>Desulfobacteria</taxon>
        <taxon>Desulfobacterales</taxon>
        <taxon>Desulfobacteraceae</taxon>
        <taxon>Desulfotignum</taxon>
    </lineage>
</organism>